<dbReference type="Proteomes" id="UP000419144">
    <property type="component" value="Unassembled WGS sequence"/>
</dbReference>
<feature type="compositionally biased region" description="Low complexity" evidence="1">
    <location>
        <begin position="403"/>
        <end position="425"/>
    </location>
</feature>
<evidence type="ECO:0000313" key="4">
    <source>
        <dbReference type="Proteomes" id="UP000419144"/>
    </source>
</evidence>
<feature type="region of interest" description="Disordered" evidence="1">
    <location>
        <begin position="555"/>
        <end position="647"/>
    </location>
</feature>
<evidence type="ECO:0000313" key="3">
    <source>
        <dbReference type="EMBL" id="GET89758.1"/>
    </source>
</evidence>
<dbReference type="OrthoDB" id="273754at2759"/>
<dbReference type="VEuPathDB" id="TriTrypDB:LtaPh_2711400"/>
<sequence length="647" mass="69932">MSSLLLRRLPRLAAAQVVPCASYALCLRTPQRCVFVRELSTPATLESSDRSVPPFPARLLWQFSSKRPRHLVLCVREPLPAVDSITPENTFDGLSPVAATAASAAQNVAADGTPREQENFLYGRLFLRPYNVAQLLTVLQGWSDLPAMVERPRSSLTLSAVPPSSTSEKMATSNGMDERPREVMLTVRVTRKKSLTAPGESGKPALPDVTTYSSTDTDPGAEEDQPDAVYVDGDLSTLRVVLRDADLVLLTTHLESVLSDLFAIEHCSRKMERRKGFNSQHSRVSHRTGAGPNSVERSSVSQPKYLSHRHTSATRTHSKVAEKRYQSRHRQRSNDGGSLHHSVTTALAKGEWSLFEAAPAKAVPTTATNEAEDDEYEEILEEVEEIEDGQEEHKYATETCSEATPSNQAATSSASAASSTSSITTHTREKAEMTMESADRYTEARFMRDGGLAASEVQVVDHIRDFDVVRRSSEAQVSTEKGGSRTTVHAMATTGAFRSTGGEVTGSFSYERLSTTTEATYANTAAAAAPETAIPVRCETAEGDSEANATIDATLSEPQPSAGLHDCKPDESESYQRRKGDEKSVKVESANPTTKPQASSSTAASRKKSKAKRKSKKAPAKRKAAASSSASVSASEGPPETAEIRVL</sequence>
<name>A0A640KKA5_LEITA</name>
<feature type="compositionally biased region" description="Basic and acidic residues" evidence="1">
    <location>
        <begin position="426"/>
        <end position="435"/>
    </location>
</feature>
<keyword evidence="4" id="KW-1185">Reference proteome</keyword>
<feature type="region of interest" description="Disordered" evidence="1">
    <location>
        <begin position="397"/>
        <end position="435"/>
    </location>
</feature>
<organism evidence="3 4">
    <name type="scientific">Leishmania tarentolae</name>
    <name type="common">Sauroleishmania tarentolae</name>
    <dbReference type="NCBI Taxonomy" id="5689"/>
    <lineage>
        <taxon>Eukaryota</taxon>
        <taxon>Discoba</taxon>
        <taxon>Euglenozoa</taxon>
        <taxon>Kinetoplastea</taxon>
        <taxon>Metakinetoplastina</taxon>
        <taxon>Trypanosomatida</taxon>
        <taxon>Trypanosomatidae</taxon>
        <taxon>Leishmaniinae</taxon>
        <taxon>Leishmania</taxon>
        <taxon>lizard Leishmania</taxon>
    </lineage>
</organism>
<dbReference type="EMBL" id="BLBS01000037">
    <property type="protein sequence ID" value="GET89758.1"/>
    <property type="molecule type" value="Genomic_DNA"/>
</dbReference>
<feature type="compositionally biased region" description="Basic residues" evidence="1">
    <location>
        <begin position="605"/>
        <end position="624"/>
    </location>
</feature>
<keyword evidence="2" id="KW-0732">Signal</keyword>
<gene>
    <name evidence="3" type="ORF">LtaPh_2711400</name>
</gene>
<protein>
    <submittedName>
        <fullName evidence="3">Uncharacterized protein</fullName>
    </submittedName>
</protein>
<comment type="caution">
    <text evidence="3">The sequence shown here is derived from an EMBL/GenBank/DDBJ whole genome shotgun (WGS) entry which is preliminary data.</text>
</comment>
<feature type="compositionally biased region" description="Basic and acidic residues" evidence="1">
    <location>
        <begin position="565"/>
        <end position="586"/>
    </location>
</feature>
<feature type="region of interest" description="Disordered" evidence="1">
    <location>
        <begin position="273"/>
        <end position="342"/>
    </location>
</feature>
<feature type="compositionally biased region" description="Basic residues" evidence="1">
    <location>
        <begin position="306"/>
        <end position="318"/>
    </location>
</feature>
<evidence type="ECO:0000256" key="2">
    <source>
        <dbReference type="SAM" id="SignalP"/>
    </source>
</evidence>
<feature type="compositionally biased region" description="Polar residues" evidence="1">
    <location>
        <begin position="156"/>
        <end position="175"/>
    </location>
</feature>
<feature type="compositionally biased region" description="Low complexity" evidence="1">
    <location>
        <begin position="625"/>
        <end position="635"/>
    </location>
</feature>
<evidence type="ECO:0000256" key="1">
    <source>
        <dbReference type="SAM" id="MobiDB-lite"/>
    </source>
</evidence>
<feature type="region of interest" description="Disordered" evidence="1">
    <location>
        <begin position="192"/>
        <end position="227"/>
    </location>
</feature>
<feature type="chain" id="PRO_5024807382" evidence="2">
    <location>
        <begin position="16"/>
        <end position="647"/>
    </location>
</feature>
<feature type="compositionally biased region" description="Polar residues" evidence="1">
    <location>
        <begin position="295"/>
        <end position="304"/>
    </location>
</feature>
<feature type="region of interest" description="Disordered" evidence="1">
    <location>
        <begin position="156"/>
        <end position="177"/>
    </location>
</feature>
<proteinExistence type="predicted"/>
<accession>A0A640KKA5</accession>
<reference evidence="3" key="1">
    <citation type="submission" date="2019-11" db="EMBL/GenBank/DDBJ databases">
        <title>Leishmania tarentolae CDS.</title>
        <authorList>
            <person name="Goto Y."/>
            <person name="Yamagishi J."/>
        </authorList>
    </citation>
    <scope>NUCLEOTIDE SEQUENCE [LARGE SCALE GENOMIC DNA]</scope>
    <source>
        <strain evidence="3">Parrot Tar II</strain>
    </source>
</reference>
<feature type="signal peptide" evidence="2">
    <location>
        <begin position="1"/>
        <end position="15"/>
    </location>
</feature>
<dbReference type="AlphaFoldDB" id="A0A640KKA5"/>